<keyword evidence="8" id="KW-0812">Transmembrane</keyword>
<gene>
    <name evidence="9" type="ORF">Rhopal_001325-T1</name>
</gene>
<dbReference type="InterPro" id="IPR050121">
    <property type="entry name" value="Cytochrome_P450_monoxygenase"/>
</dbReference>
<dbReference type="PRINTS" id="PR00463">
    <property type="entry name" value="EP450I"/>
</dbReference>
<evidence type="ECO:0000256" key="6">
    <source>
        <dbReference type="PIRSR" id="PIRSR602401-1"/>
    </source>
</evidence>
<dbReference type="PANTHER" id="PTHR24305">
    <property type="entry name" value="CYTOCHROME P450"/>
    <property type="match status" value="1"/>
</dbReference>
<dbReference type="GO" id="GO:0004497">
    <property type="term" value="F:monooxygenase activity"/>
    <property type="evidence" value="ECO:0007669"/>
    <property type="project" value="UniProtKB-KW"/>
</dbReference>
<feature type="binding site" description="axial binding residue" evidence="6">
    <location>
        <position position="451"/>
    </location>
    <ligand>
        <name>heme</name>
        <dbReference type="ChEBI" id="CHEBI:30413"/>
    </ligand>
    <ligandPart>
        <name>Fe</name>
        <dbReference type="ChEBI" id="CHEBI:18248"/>
    </ligandPart>
</feature>
<feature type="transmembrane region" description="Helical" evidence="8">
    <location>
        <begin position="18"/>
        <end position="35"/>
    </location>
</feature>
<dbReference type="Gene3D" id="1.10.630.10">
    <property type="entry name" value="Cytochrome P450"/>
    <property type="match status" value="1"/>
</dbReference>
<dbReference type="PRINTS" id="PR00385">
    <property type="entry name" value="P450"/>
</dbReference>
<dbReference type="InterPro" id="IPR036396">
    <property type="entry name" value="Cyt_P450_sf"/>
</dbReference>
<dbReference type="AlphaFoldDB" id="A0AAV5GF40"/>
<keyword evidence="6 7" id="KW-0349">Heme</keyword>
<organism evidence="9 10">
    <name type="scientific">Rhodotorula paludigena</name>
    <dbReference type="NCBI Taxonomy" id="86838"/>
    <lineage>
        <taxon>Eukaryota</taxon>
        <taxon>Fungi</taxon>
        <taxon>Dikarya</taxon>
        <taxon>Basidiomycota</taxon>
        <taxon>Pucciniomycotina</taxon>
        <taxon>Microbotryomycetes</taxon>
        <taxon>Sporidiobolales</taxon>
        <taxon>Sporidiobolaceae</taxon>
        <taxon>Rhodotorula</taxon>
    </lineage>
</organism>
<dbReference type="GO" id="GO:0005506">
    <property type="term" value="F:iron ion binding"/>
    <property type="evidence" value="ECO:0007669"/>
    <property type="project" value="InterPro"/>
</dbReference>
<comment type="caution">
    <text evidence="9">The sequence shown here is derived from an EMBL/GenBank/DDBJ whole genome shotgun (WGS) entry which is preliminary data.</text>
</comment>
<keyword evidence="10" id="KW-1185">Reference proteome</keyword>
<name>A0AAV5GF40_9BASI</name>
<comment type="cofactor">
    <cofactor evidence="1 6">
        <name>heme</name>
        <dbReference type="ChEBI" id="CHEBI:30413"/>
    </cofactor>
</comment>
<dbReference type="Pfam" id="PF00067">
    <property type="entry name" value="p450"/>
    <property type="match status" value="1"/>
</dbReference>
<keyword evidence="5 6" id="KW-0408">Iron</keyword>
<evidence type="ECO:0000313" key="9">
    <source>
        <dbReference type="EMBL" id="GJN88360.1"/>
    </source>
</evidence>
<keyword evidence="8" id="KW-0472">Membrane</keyword>
<evidence type="ECO:0000256" key="5">
    <source>
        <dbReference type="ARBA" id="ARBA00023004"/>
    </source>
</evidence>
<dbReference type="Proteomes" id="UP001342314">
    <property type="component" value="Unassembled WGS sequence"/>
</dbReference>
<dbReference type="InterPro" id="IPR001128">
    <property type="entry name" value="Cyt_P450"/>
</dbReference>
<reference evidence="9 10" key="1">
    <citation type="submission" date="2021-12" db="EMBL/GenBank/DDBJ databases">
        <title>High titer production of polyol ester of fatty acids by Rhodotorula paludigena BS15 towards product separation-free biomass refinery.</title>
        <authorList>
            <person name="Mano J."/>
            <person name="Ono H."/>
            <person name="Tanaka T."/>
            <person name="Naito K."/>
            <person name="Sushida H."/>
            <person name="Ike M."/>
            <person name="Tokuyasu K."/>
            <person name="Kitaoka M."/>
        </authorList>
    </citation>
    <scope>NUCLEOTIDE SEQUENCE [LARGE SCALE GENOMIC DNA]</scope>
    <source>
        <strain evidence="9 10">BS15</strain>
    </source>
</reference>
<comment type="similarity">
    <text evidence="2 7">Belongs to the cytochrome P450 family.</text>
</comment>
<protein>
    <recommendedName>
        <fullName evidence="11">Cytochrome P450</fullName>
    </recommendedName>
</protein>
<sequence>MEHLVERLSSLEWTSTNVALAAAAALTVYTLAHLFRNFVLSPIKHVPGPMPAAATEWWALSHNMRGNKYLRVHELFDKYGPVVRTGPSSVTLRNYRYLPAVYQGKWDKIAAYDGFRTNRGCPNSFSAIGQSEAQGKRRGMLPQYATACLVEWQDVFNSHLLEIVTFLRCNGAVKPVDVLALVAHGLIDILGELVLDTQINAVADFAESKPNPIARAITMWPKRGTIKGQLHPLVWKVAEQIPHAGWQHLVQADSNLADFVEPIVKKARKQLEEGAQPERPALVHRLSTCTNSMLGERWPERDVTAECIDHFLAGTETTSTSMTYIMYTLSNRPDVMKRLQEELDGFMGLSEVPDIQGLARQPYLNAVIKEGLRVFTPALGSLDRLVPKGGMVFDGVFLPEGTAVGLQSWTTHRDAEVWGDDAYEFKPERWLAETQEMKAAFIPFSIGGRNCPGQNLAMYDMRLFLAVLARNFDVKPAAHTSSSSMEPYDLTTVSPTGGKCDLHFFPRDS</sequence>
<dbReference type="InterPro" id="IPR002401">
    <property type="entry name" value="Cyt_P450_E_grp-I"/>
</dbReference>
<evidence type="ECO:0000313" key="10">
    <source>
        <dbReference type="Proteomes" id="UP001342314"/>
    </source>
</evidence>
<evidence type="ECO:0000256" key="8">
    <source>
        <dbReference type="SAM" id="Phobius"/>
    </source>
</evidence>
<dbReference type="GO" id="GO:0020037">
    <property type="term" value="F:heme binding"/>
    <property type="evidence" value="ECO:0007669"/>
    <property type="project" value="InterPro"/>
</dbReference>
<accession>A0AAV5GF40</accession>
<evidence type="ECO:0000256" key="1">
    <source>
        <dbReference type="ARBA" id="ARBA00001971"/>
    </source>
</evidence>
<keyword evidence="4 7" id="KW-0560">Oxidoreductase</keyword>
<keyword evidence="8" id="KW-1133">Transmembrane helix</keyword>
<keyword evidence="7" id="KW-0503">Monooxygenase</keyword>
<evidence type="ECO:0000256" key="3">
    <source>
        <dbReference type="ARBA" id="ARBA00022723"/>
    </source>
</evidence>
<keyword evidence="3 6" id="KW-0479">Metal-binding</keyword>
<evidence type="ECO:0000256" key="4">
    <source>
        <dbReference type="ARBA" id="ARBA00023002"/>
    </source>
</evidence>
<dbReference type="GO" id="GO:0016705">
    <property type="term" value="F:oxidoreductase activity, acting on paired donors, with incorporation or reduction of molecular oxygen"/>
    <property type="evidence" value="ECO:0007669"/>
    <property type="project" value="InterPro"/>
</dbReference>
<evidence type="ECO:0000256" key="2">
    <source>
        <dbReference type="ARBA" id="ARBA00010617"/>
    </source>
</evidence>
<dbReference type="SUPFAM" id="SSF48264">
    <property type="entry name" value="Cytochrome P450"/>
    <property type="match status" value="1"/>
</dbReference>
<evidence type="ECO:0008006" key="11">
    <source>
        <dbReference type="Google" id="ProtNLM"/>
    </source>
</evidence>
<dbReference type="PANTHER" id="PTHR24305:SF166">
    <property type="entry name" value="CYTOCHROME P450 12A4, MITOCHONDRIAL-RELATED"/>
    <property type="match status" value="1"/>
</dbReference>
<evidence type="ECO:0000256" key="7">
    <source>
        <dbReference type="RuleBase" id="RU000461"/>
    </source>
</evidence>
<dbReference type="EMBL" id="BQKY01000003">
    <property type="protein sequence ID" value="GJN88360.1"/>
    <property type="molecule type" value="Genomic_DNA"/>
</dbReference>
<dbReference type="InterPro" id="IPR017972">
    <property type="entry name" value="Cyt_P450_CS"/>
</dbReference>
<proteinExistence type="inferred from homology"/>
<dbReference type="PROSITE" id="PS00086">
    <property type="entry name" value="CYTOCHROME_P450"/>
    <property type="match status" value="1"/>
</dbReference>